<dbReference type="Proteomes" id="UP001157006">
    <property type="component" value="Chromosome 4"/>
</dbReference>
<dbReference type="InterPro" id="IPR004252">
    <property type="entry name" value="Probable_transposase_24"/>
</dbReference>
<feature type="region of interest" description="Disordered" evidence="2">
    <location>
        <begin position="100"/>
        <end position="131"/>
    </location>
</feature>
<name>A0AAV1AGA2_VICFA</name>
<accession>A0AAV1AGA2</accession>
<reference evidence="3 4" key="1">
    <citation type="submission" date="2023-01" db="EMBL/GenBank/DDBJ databases">
        <authorList>
            <person name="Kreplak J."/>
        </authorList>
    </citation>
    <scope>NUCLEOTIDE SEQUENCE [LARGE SCALE GENOMIC DNA]</scope>
</reference>
<sequence length="131" mass="14907">MKKLAQKNAENREKLKVPHTLGYKSLARKKHELESRDGRTYSRGEMYTISHKKSDGSFVNEDAYNNNEKLQATIKDYVSENEAFQKVFGKEQHGYVRSVGLGATPSQINRSTRLASSSVENEKNKGNARRN</sequence>
<keyword evidence="1" id="KW-0175">Coiled coil</keyword>
<feature type="coiled-coil region" evidence="1">
    <location>
        <begin position="60"/>
        <end position="87"/>
    </location>
</feature>
<evidence type="ECO:0000313" key="4">
    <source>
        <dbReference type="Proteomes" id="UP001157006"/>
    </source>
</evidence>
<evidence type="ECO:0000313" key="3">
    <source>
        <dbReference type="EMBL" id="CAI8609124.1"/>
    </source>
</evidence>
<proteinExistence type="predicted"/>
<evidence type="ECO:0000256" key="1">
    <source>
        <dbReference type="SAM" id="Coils"/>
    </source>
</evidence>
<keyword evidence="4" id="KW-1185">Reference proteome</keyword>
<gene>
    <name evidence="3" type="ORF">VFH_IV118200</name>
</gene>
<protein>
    <submittedName>
        <fullName evidence="3">Uncharacterized protein</fullName>
    </submittedName>
</protein>
<evidence type="ECO:0000256" key="2">
    <source>
        <dbReference type="SAM" id="MobiDB-lite"/>
    </source>
</evidence>
<organism evidence="3 4">
    <name type="scientific">Vicia faba</name>
    <name type="common">Broad bean</name>
    <name type="synonym">Faba vulgaris</name>
    <dbReference type="NCBI Taxonomy" id="3906"/>
    <lineage>
        <taxon>Eukaryota</taxon>
        <taxon>Viridiplantae</taxon>
        <taxon>Streptophyta</taxon>
        <taxon>Embryophyta</taxon>
        <taxon>Tracheophyta</taxon>
        <taxon>Spermatophyta</taxon>
        <taxon>Magnoliopsida</taxon>
        <taxon>eudicotyledons</taxon>
        <taxon>Gunneridae</taxon>
        <taxon>Pentapetalae</taxon>
        <taxon>rosids</taxon>
        <taxon>fabids</taxon>
        <taxon>Fabales</taxon>
        <taxon>Fabaceae</taxon>
        <taxon>Papilionoideae</taxon>
        <taxon>50 kb inversion clade</taxon>
        <taxon>NPAAA clade</taxon>
        <taxon>Hologalegina</taxon>
        <taxon>IRL clade</taxon>
        <taxon>Fabeae</taxon>
        <taxon>Vicia</taxon>
    </lineage>
</organism>
<feature type="compositionally biased region" description="Polar residues" evidence="2">
    <location>
        <begin position="104"/>
        <end position="119"/>
    </location>
</feature>
<dbReference type="AlphaFoldDB" id="A0AAV1AGA2"/>
<dbReference type="Pfam" id="PF03004">
    <property type="entry name" value="Transposase_24"/>
    <property type="match status" value="1"/>
</dbReference>
<dbReference type="EMBL" id="OX451739">
    <property type="protein sequence ID" value="CAI8609124.1"/>
    <property type="molecule type" value="Genomic_DNA"/>
</dbReference>